<organism evidence="1 2">
    <name type="scientific">Kolteria novifilia</name>
    <dbReference type="NCBI Taxonomy" id="2527975"/>
    <lineage>
        <taxon>Bacteria</taxon>
        <taxon>Pseudomonadati</taxon>
        <taxon>Planctomycetota</taxon>
        <taxon>Planctomycetia</taxon>
        <taxon>Kolteriales</taxon>
        <taxon>Kolteriaceae</taxon>
        <taxon>Kolteria</taxon>
    </lineage>
</organism>
<gene>
    <name evidence="1" type="ORF">Pan216_12560</name>
</gene>
<dbReference type="AlphaFoldDB" id="A0A518B0A5"/>
<accession>A0A518B0A5</accession>
<keyword evidence="2" id="KW-1185">Reference proteome</keyword>
<sequence length="84" mass="9264">MTGISGMRTASVGMAPKSLLGHELTNKDTSALFQRGVGVCAIPTLWHWLTSSQWPPKTPMDQFTRQRLTEAAAQRMLAESPLEH</sequence>
<reference evidence="1 2" key="1">
    <citation type="submission" date="2019-02" db="EMBL/GenBank/DDBJ databases">
        <title>Deep-cultivation of Planctomycetes and their phenomic and genomic characterization uncovers novel biology.</title>
        <authorList>
            <person name="Wiegand S."/>
            <person name="Jogler M."/>
            <person name="Boedeker C."/>
            <person name="Pinto D."/>
            <person name="Vollmers J."/>
            <person name="Rivas-Marin E."/>
            <person name="Kohn T."/>
            <person name="Peeters S.H."/>
            <person name="Heuer A."/>
            <person name="Rast P."/>
            <person name="Oberbeckmann S."/>
            <person name="Bunk B."/>
            <person name="Jeske O."/>
            <person name="Meyerdierks A."/>
            <person name="Storesund J.E."/>
            <person name="Kallscheuer N."/>
            <person name="Luecker S."/>
            <person name="Lage O.M."/>
            <person name="Pohl T."/>
            <person name="Merkel B.J."/>
            <person name="Hornburger P."/>
            <person name="Mueller R.-W."/>
            <person name="Bruemmer F."/>
            <person name="Labrenz M."/>
            <person name="Spormann A.M."/>
            <person name="Op den Camp H."/>
            <person name="Overmann J."/>
            <person name="Amann R."/>
            <person name="Jetten M.S.M."/>
            <person name="Mascher T."/>
            <person name="Medema M.H."/>
            <person name="Devos D.P."/>
            <person name="Kaster A.-K."/>
            <person name="Ovreas L."/>
            <person name="Rohde M."/>
            <person name="Galperin M.Y."/>
            <person name="Jogler C."/>
        </authorList>
    </citation>
    <scope>NUCLEOTIDE SEQUENCE [LARGE SCALE GENOMIC DNA]</scope>
    <source>
        <strain evidence="1 2">Pan216</strain>
    </source>
</reference>
<dbReference type="KEGG" id="knv:Pan216_12560"/>
<name>A0A518B0A5_9BACT</name>
<proteinExistence type="predicted"/>
<protein>
    <submittedName>
        <fullName evidence="1">Uncharacterized protein</fullName>
    </submittedName>
</protein>
<dbReference type="Proteomes" id="UP000317093">
    <property type="component" value="Chromosome"/>
</dbReference>
<evidence type="ECO:0000313" key="2">
    <source>
        <dbReference type="Proteomes" id="UP000317093"/>
    </source>
</evidence>
<evidence type="ECO:0000313" key="1">
    <source>
        <dbReference type="EMBL" id="QDU60417.1"/>
    </source>
</evidence>
<dbReference type="EMBL" id="CP036279">
    <property type="protein sequence ID" value="QDU60417.1"/>
    <property type="molecule type" value="Genomic_DNA"/>
</dbReference>